<evidence type="ECO:0000256" key="3">
    <source>
        <dbReference type="ARBA" id="ARBA00023125"/>
    </source>
</evidence>
<proteinExistence type="inferred from homology"/>
<evidence type="ECO:0000256" key="2">
    <source>
        <dbReference type="ARBA" id="ARBA00023015"/>
    </source>
</evidence>
<dbReference type="EMBL" id="JACGDA010000003">
    <property type="protein sequence ID" value="MBA6146365.1"/>
    <property type="molecule type" value="Genomic_DNA"/>
</dbReference>
<accession>A0A7W2KFD2</accession>
<keyword evidence="3" id="KW-0238">DNA-binding</keyword>
<name>A0A7W2KFD2_9PSED</name>
<dbReference type="EMBL" id="JACGCX010000004">
    <property type="protein sequence ID" value="MBA6097459.1"/>
    <property type="molecule type" value="Genomic_DNA"/>
</dbReference>
<reference evidence="9 10" key="1">
    <citation type="submission" date="2020-07" db="EMBL/GenBank/DDBJ databases">
        <title>Diversity of carbapenemase encoding genes among Pseudomonas putida group clinical isolates in a tertiary Brazilian hospital.</title>
        <authorList>
            <person name="Alberto-Lei F."/>
            <person name="Nodari C.S."/>
            <person name="Streling A.P."/>
            <person name="Paulino J.T."/>
            <person name="Bessa-Neto F.O."/>
            <person name="Cayo R."/>
            <person name="Gales A.C."/>
        </authorList>
    </citation>
    <scope>NUCLEOTIDE SEQUENCE [LARGE SCALE GENOMIC DNA]</scope>
    <source>
        <strain evidence="8 10">11213</strain>
        <strain evidence="7 9">12815</strain>
    </source>
</reference>
<feature type="domain" description="Ner winged helix-turn-helix DNA-binding" evidence="6">
    <location>
        <begin position="17"/>
        <end position="83"/>
    </location>
</feature>
<evidence type="ECO:0000313" key="9">
    <source>
        <dbReference type="Proteomes" id="UP000545074"/>
    </source>
</evidence>
<dbReference type="Pfam" id="PF13693">
    <property type="entry name" value="HTH_35"/>
    <property type="match status" value="1"/>
</dbReference>
<dbReference type="Proteomes" id="UP000577346">
    <property type="component" value="Unassembled WGS sequence"/>
</dbReference>
<feature type="region of interest" description="Disordered" evidence="5">
    <location>
        <begin position="69"/>
        <end position="113"/>
    </location>
</feature>
<evidence type="ECO:0000256" key="5">
    <source>
        <dbReference type="SAM" id="MobiDB-lite"/>
    </source>
</evidence>
<evidence type="ECO:0000259" key="6">
    <source>
        <dbReference type="Pfam" id="PF13693"/>
    </source>
</evidence>
<dbReference type="InterPro" id="IPR010982">
    <property type="entry name" value="Lambda_DNA-bd_dom_sf"/>
</dbReference>
<evidence type="ECO:0000256" key="4">
    <source>
        <dbReference type="ARBA" id="ARBA00023163"/>
    </source>
</evidence>
<dbReference type="RefSeq" id="WP_182336381.1">
    <property type="nucleotide sequence ID" value="NZ_JACGCX010000004.1"/>
</dbReference>
<evidence type="ECO:0000256" key="1">
    <source>
        <dbReference type="ARBA" id="ARBA00006157"/>
    </source>
</evidence>
<dbReference type="InterPro" id="IPR038722">
    <property type="entry name" value="Ner_HTH_dom"/>
</dbReference>
<protein>
    <submittedName>
        <fullName evidence="7">Helix-turn-helix domain-containing protein</fullName>
    </submittedName>
</protein>
<keyword evidence="2" id="KW-0805">Transcription regulation</keyword>
<dbReference type="Proteomes" id="UP000545074">
    <property type="component" value="Unassembled WGS sequence"/>
</dbReference>
<organism evidence="7 9">
    <name type="scientific">Pseudomonas juntendi</name>
    <dbReference type="NCBI Taxonomy" id="2666183"/>
    <lineage>
        <taxon>Bacteria</taxon>
        <taxon>Pseudomonadati</taxon>
        <taxon>Pseudomonadota</taxon>
        <taxon>Gammaproteobacteria</taxon>
        <taxon>Pseudomonadales</taxon>
        <taxon>Pseudomonadaceae</taxon>
        <taxon>Pseudomonas</taxon>
    </lineage>
</organism>
<dbReference type="Gene3D" id="1.10.260.40">
    <property type="entry name" value="lambda repressor-like DNA-binding domains"/>
    <property type="match status" value="1"/>
</dbReference>
<gene>
    <name evidence="8" type="ORF">H4C15_02385</name>
    <name evidence="7" type="ORF">H4C80_10040</name>
</gene>
<comment type="similarity">
    <text evidence="1">Belongs to the ner transcriptional regulatory family.</text>
</comment>
<comment type="caution">
    <text evidence="7">The sequence shown here is derived from an EMBL/GenBank/DDBJ whole genome shotgun (WGS) entry which is preliminary data.</text>
</comment>
<dbReference type="GO" id="GO:0003677">
    <property type="term" value="F:DNA binding"/>
    <property type="evidence" value="ECO:0007669"/>
    <property type="project" value="UniProtKB-KW"/>
</dbReference>
<dbReference type="AlphaFoldDB" id="A0A7W2KFD2"/>
<sequence>MDITDLPRDIEARWEWIKYQLRVRGCSPAELARQMGVTDRAIRAVKHAPYPRIEREIASRLGTTPQLLWPDRWDVSGKPNRQRPNRAEKNRLKRTLEDSGYAADPHCKTDLES</sequence>
<dbReference type="SUPFAM" id="SSF47413">
    <property type="entry name" value="lambda repressor-like DNA-binding domains"/>
    <property type="match status" value="1"/>
</dbReference>
<evidence type="ECO:0000313" key="7">
    <source>
        <dbReference type="EMBL" id="MBA6097459.1"/>
    </source>
</evidence>
<evidence type="ECO:0000313" key="10">
    <source>
        <dbReference type="Proteomes" id="UP000577346"/>
    </source>
</evidence>
<keyword evidence="4" id="KW-0804">Transcription</keyword>
<evidence type="ECO:0000313" key="8">
    <source>
        <dbReference type="EMBL" id="MBA6146365.1"/>
    </source>
</evidence>
<feature type="compositionally biased region" description="Basic and acidic residues" evidence="5">
    <location>
        <begin position="85"/>
        <end position="97"/>
    </location>
</feature>